<dbReference type="EMBL" id="VDFU01000007">
    <property type="protein sequence ID" value="TNC50526.1"/>
    <property type="molecule type" value="Genomic_DNA"/>
</dbReference>
<dbReference type="InterPro" id="IPR008258">
    <property type="entry name" value="Transglycosylase_SLT_dom_1"/>
</dbReference>
<organism evidence="3 4">
    <name type="scientific">Rubellimicrobium rubrum</name>
    <dbReference type="NCBI Taxonomy" id="2585369"/>
    <lineage>
        <taxon>Bacteria</taxon>
        <taxon>Pseudomonadati</taxon>
        <taxon>Pseudomonadota</taxon>
        <taxon>Alphaproteobacteria</taxon>
        <taxon>Rhodobacterales</taxon>
        <taxon>Roseobacteraceae</taxon>
        <taxon>Rubellimicrobium</taxon>
    </lineage>
</organism>
<comment type="caution">
    <text evidence="3">The sequence shown here is derived from an EMBL/GenBank/DDBJ whole genome shotgun (WGS) entry which is preliminary data.</text>
</comment>
<dbReference type="OrthoDB" id="9788661at2"/>
<evidence type="ECO:0000313" key="4">
    <source>
        <dbReference type="Proteomes" id="UP000305887"/>
    </source>
</evidence>
<evidence type="ECO:0000256" key="1">
    <source>
        <dbReference type="ARBA" id="ARBA00009387"/>
    </source>
</evidence>
<dbReference type="CDD" id="cd00254">
    <property type="entry name" value="LT-like"/>
    <property type="match status" value="1"/>
</dbReference>
<proteinExistence type="inferred from homology"/>
<dbReference type="Gene3D" id="1.10.530.10">
    <property type="match status" value="1"/>
</dbReference>
<evidence type="ECO:0000313" key="3">
    <source>
        <dbReference type="EMBL" id="TNC50526.1"/>
    </source>
</evidence>
<dbReference type="RefSeq" id="WP_139076322.1">
    <property type="nucleotide sequence ID" value="NZ_VDFU01000007.1"/>
</dbReference>
<evidence type="ECO:0000259" key="2">
    <source>
        <dbReference type="Pfam" id="PF01464"/>
    </source>
</evidence>
<feature type="domain" description="Transglycosylase SLT" evidence="2">
    <location>
        <begin position="50"/>
        <end position="141"/>
    </location>
</feature>
<keyword evidence="4" id="KW-1185">Reference proteome</keyword>
<dbReference type="SUPFAM" id="SSF53955">
    <property type="entry name" value="Lysozyme-like"/>
    <property type="match status" value="1"/>
</dbReference>
<sequence>MSASLSRVTRRALLAFALVPIAGCSLFGGRSLDTPSGTYAGNTPQMQAMIRRHARSLRLPPELLDHVVRVESGYNARARNGSYYGLMQVSPDTARSMGYRGPESGLLDAETNLRFAGAYLRGAYIVANGNQRRAYDLYKKGYYYEARDRGLLEETGLRRGFLEG</sequence>
<name>A0A5C4MWT2_9RHOB</name>
<reference evidence="3 4" key="1">
    <citation type="submission" date="2019-06" db="EMBL/GenBank/DDBJ databases">
        <title>YIM 131921 draft genome.</title>
        <authorList>
            <person name="Jiang L."/>
        </authorList>
    </citation>
    <scope>NUCLEOTIDE SEQUENCE [LARGE SCALE GENOMIC DNA]</scope>
    <source>
        <strain evidence="3 4">YIM 131921</strain>
    </source>
</reference>
<comment type="similarity">
    <text evidence="1">Belongs to the virb1 family.</text>
</comment>
<accession>A0A5C4MWT2</accession>
<dbReference type="InterPro" id="IPR023346">
    <property type="entry name" value="Lysozyme-like_dom_sf"/>
</dbReference>
<protein>
    <submittedName>
        <fullName evidence="3">Lytic transglycosylase domain-containing protein</fullName>
    </submittedName>
</protein>
<dbReference type="Proteomes" id="UP000305887">
    <property type="component" value="Unassembled WGS sequence"/>
</dbReference>
<gene>
    <name evidence="3" type="ORF">FHG66_08525</name>
</gene>
<dbReference type="Pfam" id="PF01464">
    <property type="entry name" value="SLT"/>
    <property type="match status" value="1"/>
</dbReference>
<dbReference type="AlphaFoldDB" id="A0A5C4MWT2"/>